<reference evidence="7 8" key="1">
    <citation type="submission" date="2018-06" db="EMBL/GenBank/DDBJ databases">
        <title>A transcriptomic atlas of mushroom development highlights an independent origin of complex multicellularity.</title>
        <authorList>
            <consortium name="DOE Joint Genome Institute"/>
            <person name="Krizsan K."/>
            <person name="Almasi E."/>
            <person name="Merenyi Z."/>
            <person name="Sahu N."/>
            <person name="Viragh M."/>
            <person name="Koszo T."/>
            <person name="Mondo S."/>
            <person name="Kiss B."/>
            <person name="Balint B."/>
            <person name="Kues U."/>
            <person name="Barry K."/>
            <person name="Hegedus J.C."/>
            <person name="Henrissat B."/>
            <person name="Johnson J."/>
            <person name="Lipzen A."/>
            <person name="Ohm R."/>
            <person name="Nagy I."/>
            <person name="Pangilinan J."/>
            <person name="Yan J."/>
            <person name="Xiong Y."/>
            <person name="Grigoriev I.V."/>
            <person name="Hibbett D.S."/>
            <person name="Nagy L.G."/>
        </authorList>
    </citation>
    <scope>NUCLEOTIDE SEQUENCE [LARGE SCALE GENOMIC DNA]</scope>
    <source>
        <strain evidence="7 8">SZMC22713</strain>
    </source>
</reference>
<feature type="compositionally biased region" description="Polar residues" evidence="6">
    <location>
        <begin position="11"/>
        <end position="22"/>
    </location>
</feature>
<evidence type="ECO:0000256" key="6">
    <source>
        <dbReference type="SAM" id="MobiDB-lite"/>
    </source>
</evidence>
<protein>
    <recommendedName>
        <fullName evidence="9">BED-type domain-containing protein</fullName>
    </recommendedName>
</protein>
<feature type="compositionally biased region" description="Acidic residues" evidence="6">
    <location>
        <begin position="1"/>
        <end position="10"/>
    </location>
</feature>
<evidence type="ECO:0008006" key="9">
    <source>
        <dbReference type="Google" id="ProtNLM"/>
    </source>
</evidence>
<feature type="region of interest" description="Disordered" evidence="6">
    <location>
        <begin position="1"/>
        <end position="39"/>
    </location>
</feature>
<dbReference type="GO" id="GO:0008270">
    <property type="term" value="F:zinc ion binding"/>
    <property type="evidence" value="ECO:0007669"/>
    <property type="project" value="UniProtKB-KW"/>
</dbReference>
<accession>A0A4Y7PE04</accession>
<keyword evidence="5" id="KW-0539">Nucleus</keyword>
<keyword evidence="2" id="KW-0479">Metal-binding</keyword>
<gene>
    <name evidence="7" type="ORF">BD410DRAFT_735333</name>
</gene>
<keyword evidence="4" id="KW-0862">Zinc</keyword>
<comment type="subcellular location">
    <subcellularLocation>
        <location evidence="1">Nucleus</location>
    </subcellularLocation>
</comment>
<dbReference type="OrthoDB" id="2798924at2759"/>
<evidence type="ECO:0000256" key="4">
    <source>
        <dbReference type="ARBA" id="ARBA00022833"/>
    </source>
</evidence>
<dbReference type="PANTHER" id="PTHR46481:SF10">
    <property type="entry name" value="ZINC FINGER BED DOMAIN-CONTAINING PROTEIN 39"/>
    <property type="match status" value="1"/>
</dbReference>
<keyword evidence="8" id="KW-1185">Reference proteome</keyword>
<evidence type="ECO:0000256" key="2">
    <source>
        <dbReference type="ARBA" id="ARBA00022723"/>
    </source>
</evidence>
<name>A0A4Y7PE04_9AGAM</name>
<dbReference type="EMBL" id="ML170596">
    <property type="protein sequence ID" value="TDL13476.1"/>
    <property type="molecule type" value="Genomic_DNA"/>
</dbReference>
<evidence type="ECO:0000256" key="5">
    <source>
        <dbReference type="ARBA" id="ARBA00023242"/>
    </source>
</evidence>
<dbReference type="PANTHER" id="PTHR46481">
    <property type="entry name" value="ZINC FINGER BED DOMAIN-CONTAINING PROTEIN 4"/>
    <property type="match status" value="1"/>
</dbReference>
<dbReference type="AlphaFoldDB" id="A0A4Y7PE04"/>
<organism evidence="7 8">
    <name type="scientific">Rickenella mellea</name>
    <dbReference type="NCBI Taxonomy" id="50990"/>
    <lineage>
        <taxon>Eukaryota</taxon>
        <taxon>Fungi</taxon>
        <taxon>Dikarya</taxon>
        <taxon>Basidiomycota</taxon>
        <taxon>Agaricomycotina</taxon>
        <taxon>Agaricomycetes</taxon>
        <taxon>Hymenochaetales</taxon>
        <taxon>Rickenellaceae</taxon>
        <taxon>Rickenella</taxon>
    </lineage>
</organism>
<evidence type="ECO:0000313" key="8">
    <source>
        <dbReference type="Proteomes" id="UP000294933"/>
    </source>
</evidence>
<sequence>MEVSSEEESDGQTALNQVLDSEQNLRRGARGPKNGTKEHWHAPIATVDLKLGQRWSFKCKYCAHTRTFRRTVDSGDWNDENKKPFIGNLATHTREAHPNITSGQANAPQDLANPIDHGYTAASVKLMAGFLEEGRINPKIVPTAKGFRRVFAAWILDDSLPWTTGETPGIARLFQYLQCRFSLPSDTTSYCFALTMDNASSCDELARTASLLLLQKYGVHFHPENGRIRCLAHVVNLVVQQILSELCEADDPDFDDYYVPNKHLPVHYDPAEDDEVKEMEAEAGNGVDPGDGPGESTVSDDKVDVDDIDSTNLTPVKKVCIRR</sequence>
<proteinExistence type="predicted"/>
<dbReference type="STRING" id="50990.A0A4Y7PE04"/>
<evidence type="ECO:0000256" key="3">
    <source>
        <dbReference type="ARBA" id="ARBA00022771"/>
    </source>
</evidence>
<evidence type="ECO:0000256" key="1">
    <source>
        <dbReference type="ARBA" id="ARBA00004123"/>
    </source>
</evidence>
<dbReference type="InterPro" id="IPR052035">
    <property type="entry name" value="ZnF_BED_domain_contain"/>
</dbReference>
<evidence type="ECO:0000313" key="7">
    <source>
        <dbReference type="EMBL" id="TDL13476.1"/>
    </source>
</evidence>
<feature type="region of interest" description="Disordered" evidence="6">
    <location>
        <begin position="272"/>
        <end position="308"/>
    </location>
</feature>
<keyword evidence="3" id="KW-0863">Zinc-finger</keyword>
<dbReference type="GO" id="GO:0005634">
    <property type="term" value="C:nucleus"/>
    <property type="evidence" value="ECO:0007669"/>
    <property type="project" value="UniProtKB-SubCell"/>
</dbReference>
<dbReference type="VEuPathDB" id="FungiDB:BD410DRAFT_735333"/>
<dbReference type="Proteomes" id="UP000294933">
    <property type="component" value="Unassembled WGS sequence"/>
</dbReference>